<dbReference type="GO" id="GO:0016798">
    <property type="term" value="F:hydrolase activity, acting on glycosyl bonds"/>
    <property type="evidence" value="ECO:0007669"/>
    <property type="project" value="UniProtKB-KW"/>
</dbReference>
<dbReference type="InterPro" id="IPR011583">
    <property type="entry name" value="Chitinase_II/V-like_cat"/>
</dbReference>
<organism evidence="4 5">
    <name type="scientific">Anaerocolumna sedimenticola</name>
    <dbReference type="NCBI Taxonomy" id="2696063"/>
    <lineage>
        <taxon>Bacteria</taxon>
        <taxon>Bacillati</taxon>
        <taxon>Bacillota</taxon>
        <taxon>Clostridia</taxon>
        <taxon>Lachnospirales</taxon>
        <taxon>Lachnospiraceae</taxon>
        <taxon>Anaerocolumna</taxon>
    </lineage>
</organism>
<dbReference type="Pfam" id="PF00704">
    <property type="entry name" value="Glyco_hydro_18"/>
    <property type="match status" value="1"/>
</dbReference>
<keyword evidence="1" id="KW-0326">Glycosidase</keyword>
<feature type="domain" description="LysM" evidence="2">
    <location>
        <begin position="51"/>
        <end position="95"/>
    </location>
</feature>
<dbReference type="GO" id="GO:0005975">
    <property type="term" value="P:carbohydrate metabolic process"/>
    <property type="evidence" value="ECO:0007669"/>
    <property type="project" value="InterPro"/>
</dbReference>
<dbReference type="GO" id="GO:0008061">
    <property type="term" value="F:chitin binding"/>
    <property type="evidence" value="ECO:0007669"/>
    <property type="project" value="InterPro"/>
</dbReference>
<dbReference type="EMBL" id="CP048000">
    <property type="protein sequence ID" value="QHQ61813.1"/>
    <property type="molecule type" value="Genomic_DNA"/>
</dbReference>
<feature type="domain" description="LysM" evidence="2">
    <location>
        <begin position="2"/>
        <end position="46"/>
    </location>
</feature>
<dbReference type="SUPFAM" id="SSF54106">
    <property type="entry name" value="LysM domain"/>
    <property type="match status" value="2"/>
</dbReference>
<dbReference type="SMART" id="SM00636">
    <property type="entry name" value="Glyco_18"/>
    <property type="match status" value="1"/>
</dbReference>
<dbReference type="CDD" id="cd00118">
    <property type="entry name" value="LysM"/>
    <property type="match status" value="2"/>
</dbReference>
<dbReference type="PROSITE" id="PS51782">
    <property type="entry name" value="LYSM"/>
    <property type="match status" value="2"/>
</dbReference>
<evidence type="ECO:0000259" key="3">
    <source>
        <dbReference type="PROSITE" id="PS51910"/>
    </source>
</evidence>
<dbReference type="Proteomes" id="UP000464314">
    <property type="component" value="Chromosome"/>
</dbReference>
<reference evidence="4 5" key="1">
    <citation type="submission" date="2020-01" db="EMBL/GenBank/DDBJ databases">
        <title>Genome analysis of Anaerocolumna sp. CBA3638.</title>
        <authorList>
            <person name="Kim J."/>
            <person name="Roh S.W."/>
        </authorList>
    </citation>
    <scope>NUCLEOTIDE SEQUENCE [LARGE SCALE GENOMIC DNA]</scope>
    <source>
        <strain evidence="4 5">CBA3638</strain>
    </source>
</reference>
<evidence type="ECO:0000313" key="4">
    <source>
        <dbReference type="EMBL" id="QHQ61813.1"/>
    </source>
</evidence>
<dbReference type="InterPro" id="IPR017853">
    <property type="entry name" value="GH"/>
</dbReference>
<dbReference type="InterPro" id="IPR029070">
    <property type="entry name" value="Chitinase_insertion_sf"/>
</dbReference>
<dbReference type="PANTHER" id="PTHR46066">
    <property type="entry name" value="CHITINASE DOMAIN-CONTAINING PROTEIN 1 FAMILY MEMBER"/>
    <property type="match status" value="1"/>
</dbReference>
<dbReference type="InterPro" id="IPR001223">
    <property type="entry name" value="Glyco_hydro18_cat"/>
</dbReference>
<dbReference type="Gene3D" id="3.20.20.80">
    <property type="entry name" value="Glycosidases"/>
    <property type="match status" value="1"/>
</dbReference>
<evidence type="ECO:0000313" key="5">
    <source>
        <dbReference type="Proteomes" id="UP000464314"/>
    </source>
</evidence>
<dbReference type="PROSITE" id="PS51910">
    <property type="entry name" value="GH18_2"/>
    <property type="match status" value="1"/>
</dbReference>
<dbReference type="InterPro" id="IPR018392">
    <property type="entry name" value="LysM"/>
</dbReference>
<dbReference type="SMART" id="SM00257">
    <property type="entry name" value="LysM"/>
    <property type="match status" value="2"/>
</dbReference>
<accession>A0A6P1TMV9</accession>
<protein>
    <submittedName>
        <fullName evidence="4">LysM peptidoglycan-binding domain-containing protein</fullName>
    </submittedName>
</protein>
<gene>
    <name evidence="4" type="ORF">Ana3638_14360</name>
</gene>
<dbReference type="RefSeq" id="WP_161838638.1">
    <property type="nucleotide sequence ID" value="NZ_CP048000.1"/>
</dbReference>
<dbReference type="Pfam" id="PF01476">
    <property type="entry name" value="LysM"/>
    <property type="match status" value="2"/>
</dbReference>
<feature type="domain" description="GH18" evidence="3">
    <location>
        <begin position="92"/>
        <end position="428"/>
    </location>
</feature>
<name>A0A6P1TMV9_9FIRM</name>
<sequence length="428" mass="49075">MDIYVVQQDDNISKIAARYGITIERIVKDNGLEYPFNLAIGQALIITFPKQSHIVQEGDTVQSIADSYNVTIMQILRNNPYLTIREPLIGETLVISYYTSGSIATNGFSFPYIRIETLVQTLPNLTYLSIFNYTVAEGGQIISYYDDSEIIRTSKDYGVIPLMLLTTLTPQGVPNIEIAFNILLNEEYQERLINEFIDIMKQQGYQGINIVFNFINENNQSLYQNFVQKISNRLQQENFLFFITINYNVQIIDNKISVEQVNFSILSNYVNGIIFLNIIWGANVNPPAPVSNINYLRELMNHVIFSTPNKKVSIGMPILGYDWQLPFIPNVTKANSLTMESAINLAYDTGSIIQFDEDSQTPYFYYNDFSFGYPYQHIVWFIDARSIHVLNQLIDEHGLSGSGIWNIMIYNQQLWTLICASYDVVKLI</sequence>
<dbReference type="GO" id="GO:0012505">
    <property type="term" value="C:endomembrane system"/>
    <property type="evidence" value="ECO:0007669"/>
    <property type="project" value="TreeGrafter"/>
</dbReference>
<dbReference type="PANTHER" id="PTHR46066:SF2">
    <property type="entry name" value="CHITINASE DOMAIN-CONTAINING PROTEIN 1"/>
    <property type="match status" value="1"/>
</dbReference>
<dbReference type="Gene3D" id="3.10.50.10">
    <property type="match status" value="1"/>
</dbReference>
<dbReference type="AlphaFoldDB" id="A0A6P1TMV9"/>
<dbReference type="GO" id="GO:0070492">
    <property type="term" value="F:oligosaccharide binding"/>
    <property type="evidence" value="ECO:0007669"/>
    <property type="project" value="TreeGrafter"/>
</dbReference>
<dbReference type="Gene3D" id="3.10.350.10">
    <property type="entry name" value="LysM domain"/>
    <property type="match status" value="2"/>
</dbReference>
<keyword evidence="5" id="KW-1185">Reference proteome</keyword>
<evidence type="ECO:0000256" key="1">
    <source>
        <dbReference type="ARBA" id="ARBA00023295"/>
    </source>
</evidence>
<dbReference type="SUPFAM" id="SSF51445">
    <property type="entry name" value="(Trans)glycosidases"/>
    <property type="match status" value="1"/>
</dbReference>
<dbReference type="KEGG" id="anr:Ana3638_14360"/>
<dbReference type="InterPro" id="IPR036779">
    <property type="entry name" value="LysM_dom_sf"/>
</dbReference>
<evidence type="ECO:0000259" key="2">
    <source>
        <dbReference type="PROSITE" id="PS51782"/>
    </source>
</evidence>
<proteinExistence type="predicted"/>
<keyword evidence="1" id="KW-0378">Hydrolase</keyword>